<dbReference type="PANTHER" id="PTHR10996:SF178">
    <property type="entry name" value="2-HYDROXYACID DEHYDROGENASE YGL185C-RELATED"/>
    <property type="match status" value="1"/>
</dbReference>
<dbReference type="FunFam" id="3.40.50.720:FF:000213">
    <property type="entry name" value="Putative 2-hydroxyacid dehydrogenase"/>
    <property type="match status" value="1"/>
</dbReference>
<keyword evidence="2 4" id="KW-0560">Oxidoreductase</keyword>
<dbReference type="GO" id="GO:0005829">
    <property type="term" value="C:cytosol"/>
    <property type="evidence" value="ECO:0007669"/>
    <property type="project" value="TreeGrafter"/>
</dbReference>
<dbReference type="CDD" id="cd12156">
    <property type="entry name" value="HPPR"/>
    <property type="match status" value="1"/>
</dbReference>
<evidence type="ECO:0000259" key="5">
    <source>
        <dbReference type="Pfam" id="PF00389"/>
    </source>
</evidence>
<dbReference type="SUPFAM" id="SSF51735">
    <property type="entry name" value="NAD(P)-binding Rossmann-fold domains"/>
    <property type="match status" value="1"/>
</dbReference>
<dbReference type="AlphaFoldDB" id="A0A2S9ILA2"/>
<dbReference type="InterPro" id="IPR050223">
    <property type="entry name" value="D-isomer_2-hydroxyacid_DH"/>
</dbReference>
<comment type="similarity">
    <text evidence="4">Belongs to the D-isomer specific 2-hydroxyacid dehydrogenase family.</text>
</comment>
<dbReference type="GO" id="GO:0030267">
    <property type="term" value="F:glyoxylate reductase (NADPH) activity"/>
    <property type="evidence" value="ECO:0007669"/>
    <property type="project" value="TreeGrafter"/>
</dbReference>
<accession>A0A2S9ILA2</accession>
<protein>
    <submittedName>
        <fullName evidence="7">2-hydroxyacid dehydrogenase</fullName>
    </submittedName>
</protein>
<keyword evidence="8" id="KW-1185">Reference proteome</keyword>
<dbReference type="GO" id="GO:0016618">
    <property type="term" value="F:hydroxypyruvate reductase [NAD(P)H] activity"/>
    <property type="evidence" value="ECO:0007669"/>
    <property type="project" value="TreeGrafter"/>
</dbReference>
<name>A0A2S9ILA2_9HYPH</name>
<organism evidence="7 8">
    <name type="scientific">Phyllobacterium phragmitis</name>
    <dbReference type="NCBI Taxonomy" id="2670329"/>
    <lineage>
        <taxon>Bacteria</taxon>
        <taxon>Pseudomonadati</taxon>
        <taxon>Pseudomonadota</taxon>
        <taxon>Alphaproteobacteria</taxon>
        <taxon>Hyphomicrobiales</taxon>
        <taxon>Phyllobacteriaceae</taxon>
        <taxon>Phyllobacterium</taxon>
    </lineage>
</organism>
<dbReference type="PANTHER" id="PTHR10996">
    <property type="entry name" value="2-HYDROXYACID DEHYDROGENASE-RELATED"/>
    <property type="match status" value="1"/>
</dbReference>
<dbReference type="InterPro" id="IPR036291">
    <property type="entry name" value="NAD(P)-bd_dom_sf"/>
</dbReference>
<gene>
    <name evidence="7" type="ORF">C5748_22345</name>
</gene>
<reference evidence="7 8" key="1">
    <citation type="submission" date="2018-02" db="EMBL/GenBank/DDBJ databases">
        <title>The draft genome of Phyllobacterium sp. 1N-3.</title>
        <authorList>
            <person name="Liu L."/>
            <person name="Li L."/>
            <person name="Zhang X."/>
            <person name="Wang T."/>
            <person name="Liang L."/>
        </authorList>
    </citation>
    <scope>NUCLEOTIDE SEQUENCE [LARGE SCALE GENOMIC DNA]</scope>
    <source>
        <strain evidence="7 8">1N-3</strain>
    </source>
</reference>
<evidence type="ECO:0000313" key="8">
    <source>
        <dbReference type="Proteomes" id="UP000239434"/>
    </source>
</evidence>
<feature type="domain" description="D-isomer specific 2-hydroxyacid dehydrogenase NAD-binding" evidence="6">
    <location>
        <begin position="95"/>
        <end position="269"/>
    </location>
</feature>
<comment type="caution">
    <text evidence="7">The sequence shown here is derived from an EMBL/GenBank/DDBJ whole genome shotgun (WGS) entry which is preliminary data.</text>
</comment>
<dbReference type="Proteomes" id="UP000239434">
    <property type="component" value="Unassembled WGS sequence"/>
</dbReference>
<dbReference type="InterPro" id="IPR006140">
    <property type="entry name" value="D-isomer_DH_NAD-bd"/>
</dbReference>
<evidence type="ECO:0000256" key="1">
    <source>
        <dbReference type="ARBA" id="ARBA00022857"/>
    </source>
</evidence>
<keyword evidence="3" id="KW-0520">NAD</keyword>
<keyword evidence="1" id="KW-0521">NADP</keyword>
<dbReference type="EMBL" id="PVBR01000022">
    <property type="protein sequence ID" value="PRD41300.1"/>
    <property type="molecule type" value="Genomic_DNA"/>
</dbReference>
<evidence type="ECO:0000313" key="7">
    <source>
        <dbReference type="EMBL" id="PRD41300.1"/>
    </source>
</evidence>
<dbReference type="GO" id="GO:0051287">
    <property type="term" value="F:NAD binding"/>
    <property type="evidence" value="ECO:0007669"/>
    <property type="project" value="InterPro"/>
</dbReference>
<dbReference type="Pfam" id="PF02826">
    <property type="entry name" value="2-Hacid_dh_C"/>
    <property type="match status" value="1"/>
</dbReference>
<evidence type="ECO:0000256" key="2">
    <source>
        <dbReference type="ARBA" id="ARBA00023002"/>
    </source>
</evidence>
<evidence type="ECO:0000259" key="6">
    <source>
        <dbReference type="Pfam" id="PF02826"/>
    </source>
</evidence>
<sequence>MDTAVKTGLYGSCNLLEVKAADIRSLSALEAASVRAVACIGSFDAADIDRLPNLELIASFGVGYDGIDVRHAAARGIVVTNTPDVLTDEVADATIGLLINVVRRLSKAEAWLRAGHWARGQAYPLSPLTLRSRTVGIFGLGRIGRAIARRTEAFGLPIAYHNRRPVEDVPYRYCPSLIELASTVDTLIAAAPGGPSSDRAIGKDVFEALGPKGVFINVGRGSAVDEAALISALADGTIAAAGLDVFANEPAVSPDLLALENVTVLPHIAAATVETRAAVAKLVVDNVVQWFTLGQALTPVVEIEA</sequence>
<evidence type="ECO:0000256" key="3">
    <source>
        <dbReference type="ARBA" id="ARBA00023027"/>
    </source>
</evidence>
<evidence type="ECO:0000256" key="4">
    <source>
        <dbReference type="RuleBase" id="RU003719"/>
    </source>
</evidence>
<dbReference type="SUPFAM" id="SSF52283">
    <property type="entry name" value="Formate/glycerate dehydrogenase catalytic domain-like"/>
    <property type="match status" value="1"/>
</dbReference>
<dbReference type="InterPro" id="IPR006139">
    <property type="entry name" value="D-isomer_2_OHA_DH_cat_dom"/>
</dbReference>
<dbReference type="Pfam" id="PF00389">
    <property type="entry name" value="2-Hacid_dh"/>
    <property type="match status" value="1"/>
</dbReference>
<dbReference type="Gene3D" id="3.40.50.720">
    <property type="entry name" value="NAD(P)-binding Rossmann-like Domain"/>
    <property type="match status" value="2"/>
</dbReference>
<feature type="domain" description="D-isomer specific 2-hydroxyacid dehydrogenase catalytic" evidence="5">
    <location>
        <begin position="29"/>
        <end position="299"/>
    </location>
</feature>
<proteinExistence type="inferred from homology"/>